<sequence length="151" mass="16677">MGKRSNGTRGTNSSNSAKSRKIDVGGKIDKKVDAISFPLFGNTSTMAVKVNDIFKQKYQKEESEKVRASVETVSSFSKPKGKYEYVSVDKIHPTQEYIGANNLKAIASINFDSNEVPYGVQRNGNIYIIDGHHRAAVAILKGNKKIRILLN</sequence>
<feature type="region of interest" description="Disordered" evidence="1">
    <location>
        <begin position="1"/>
        <end position="23"/>
    </location>
</feature>
<gene>
    <name evidence="2" type="ORF">DW250_09995</name>
</gene>
<evidence type="ECO:0000313" key="2">
    <source>
        <dbReference type="EMBL" id="RHG64772.1"/>
    </source>
</evidence>
<name>A0A414TXL0_9BACT</name>
<organism evidence="2 3">
    <name type="scientific">Segatella copri</name>
    <dbReference type="NCBI Taxonomy" id="165179"/>
    <lineage>
        <taxon>Bacteria</taxon>
        <taxon>Pseudomonadati</taxon>
        <taxon>Bacteroidota</taxon>
        <taxon>Bacteroidia</taxon>
        <taxon>Bacteroidales</taxon>
        <taxon>Prevotellaceae</taxon>
        <taxon>Segatella</taxon>
    </lineage>
</organism>
<evidence type="ECO:0008006" key="4">
    <source>
        <dbReference type="Google" id="ProtNLM"/>
    </source>
</evidence>
<comment type="caution">
    <text evidence="2">The sequence shown here is derived from an EMBL/GenBank/DDBJ whole genome shotgun (WGS) entry which is preliminary data.</text>
</comment>
<evidence type="ECO:0000256" key="1">
    <source>
        <dbReference type="SAM" id="MobiDB-lite"/>
    </source>
</evidence>
<accession>A0A414TXL0</accession>
<reference evidence="2 3" key="1">
    <citation type="submission" date="2018-08" db="EMBL/GenBank/DDBJ databases">
        <title>A genome reference for cultivated species of the human gut microbiota.</title>
        <authorList>
            <person name="Zou Y."/>
            <person name="Xue W."/>
            <person name="Luo G."/>
        </authorList>
    </citation>
    <scope>NUCLEOTIDE SEQUENCE [LARGE SCALE GENOMIC DNA]</scope>
    <source>
        <strain evidence="2 3">AM22-1</strain>
    </source>
</reference>
<dbReference type="SUPFAM" id="SSF110849">
    <property type="entry name" value="ParB/Sulfiredoxin"/>
    <property type="match status" value="1"/>
</dbReference>
<dbReference type="Proteomes" id="UP000286501">
    <property type="component" value="Unassembled WGS sequence"/>
</dbReference>
<protein>
    <recommendedName>
        <fullName evidence="4">ParB/Sulfiredoxin domain-containing protein</fullName>
    </recommendedName>
</protein>
<dbReference type="Gene3D" id="3.90.1530.10">
    <property type="entry name" value="Conserved hypothetical protein from pyrococcus furiosus pfu- 392566-001, ParB domain"/>
    <property type="match status" value="1"/>
</dbReference>
<dbReference type="EMBL" id="QRIN01000040">
    <property type="protein sequence ID" value="RHG64772.1"/>
    <property type="molecule type" value="Genomic_DNA"/>
</dbReference>
<dbReference type="AlphaFoldDB" id="A0A414TXL0"/>
<evidence type="ECO:0000313" key="3">
    <source>
        <dbReference type="Proteomes" id="UP000286501"/>
    </source>
</evidence>
<proteinExistence type="predicted"/>
<feature type="compositionally biased region" description="Low complexity" evidence="1">
    <location>
        <begin position="1"/>
        <end position="16"/>
    </location>
</feature>
<dbReference type="InterPro" id="IPR036086">
    <property type="entry name" value="ParB/Sulfiredoxin_sf"/>
</dbReference>
<dbReference type="RefSeq" id="WP_118201108.1">
    <property type="nucleotide sequence ID" value="NZ_QRIE01000005.1"/>
</dbReference>